<name>A0A382KG63_9ZZZZ</name>
<evidence type="ECO:0008006" key="2">
    <source>
        <dbReference type="Google" id="ProtNLM"/>
    </source>
</evidence>
<reference evidence="1" key="1">
    <citation type="submission" date="2018-05" db="EMBL/GenBank/DDBJ databases">
        <authorList>
            <person name="Lanie J.A."/>
            <person name="Ng W.-L."/>
            <person name="Kazmierczak K.M."/>
            <person name="Andrzejewski T.M."/>
            <person name="Davidsen T.M."/>
            <person name="Wayne K.J."/>
            <person name="Tettelin H."/>
            <person name="Glass J.I."/>
            <person name="Rusch D."/>
            <person name="Podicherti R."/>
            <person name="Tsui H.-C.T."/>
            <person name="Winkler M.E."/>
        </authorList>
    </citation>
    <scope>NUCLEOTIDE SEQUENCE</scope>
</reference>
<gene>
    <name evidence="1" type="ORF">METZ01_LOCUS275257</name>
</gene>
<sequence>MYSSLSKIFVYILIFFSFFLNFNAHSANQKKLYSRKSISNYFSGIISSNNNNNKLALKYFNNLNHLKNNHDQFNREIVFTLVQTKEISELFSYLKKLRKKNLNFFDANLLLGISYLLEKNYIKSSSYFNSIIQTRKFSNLEKLIAQSLLSYVKVFENRLHDYETELNIISKYYKNFALINNAFISCYLDNKNVDENFLRIINPDTLNFTRYNFFYINFLVSKNRNDEALKVLEKNNDIFNANLLLDQTKSWL</sequence>
<protein>
    <recommendedName>
        <fullName evidence="2">Tetratricopeptide repeat-like domain-containing protein</fullName>
    </recommendedName>
</protein>
<dbReference type="EMBL" id="UINC01079931">
    <property type="protein sequence ID" value="SVC22403.1"/>
    <property type="molecule type" value="Genomic_DNA"/>
</dbReference>
<accession>A0A382KG63</accession>
<dbReference type="Gene3D" id="1.25.40.10">
    <property type="entry name" value="Tetratricopeptide repeat domain"/>
    <property type="match status" value="1"/>
</dbReference>
<feature type="non-terminal residue" evidence="1">
    <location>
        <position position="252"/>
    </location>
</feature>
<organism evidence="1">
    <name type="scientific">marine metagenome</name>
    <dbReference type="NCBI Taxonomy" id="408172"/>
    <lineage>
        <taxon>unclassified sequences</taxon>
        <taxon>metagenomes</taxon>
        <taxon>ecological metagenomes</taxon>
    </lineage>
</organism>
<dbReference type="InterPro" id="IPR011990">
    <property type="entry name" value="TPR-like_helical_dom_sf"/>
</dbReference>
<proteinExistence type="predicted"/>
<dbReference type="SUPFAM" id="SSF48452">
    <property type="entry name" value="TPR-like"/>
    <property type="match status" value="1"/>
</dbReference>
<evidence type="ECO:0000313" key="1">
    <source>
        <dbReference type="EMBL" id="SVC22403.1"/>
    </source>
</evidence>
<dbReference type="AlphaFoldDB" id="A0A382KG63"/>